<accession>A0ABR4CJ49</accession>
<feature type="region of interest" description="Disordered" evidence="1">
    <location>
        <begin position="80"/>
        <end position="122"/>
    </location>
</feature>
<evidence type="ECO:0000313" key="3">
    <source>
        <dbReference type="Proteomes" id="UP001595075"/>
    </source>
</evidence>
<evidence type="ECO:0000313" key="2">
    <source>
        <dbReference type="EMBL" id="KAL2069516.1"/>
    </source>
</evidence>
<name>A0ABR4CJ49_9HELO</name>
<comment type="caution">
    <text evidence="2">The sequence shown here is derived from an EMBL/GenBank/DDBJ whole genome shotgun (WGS) entry which is preliminary data.</text>
</comment>
<proteinExistence type="predicted"/>
<keyword evidence="3" id="KW-1185">Reference proteome</keyword>
<organism evidence="2 3">
    <name type="scientific">Oculimacula yallundae</name>
    <dbReference type="NCBI Taxonomy" id="86028"/>
    <lineage>
        <taxon>Eukaryota</taxon>
        <taxon>Fungi</taxon>
        <taxon>Dikarya</taxon>
        <taxon>Ascomycota</taxon>
        <taxon>Pezizomycotina</taxon>
        <taxon>Leotiomycetes</taxon>
        <taxon>Helotiales</taxon>
        <taxon>Ploettnerulaceae</taxon>
        <taxon>Oculimacula</taxon>
    </lineage>
</organism>
<gene>
    <name evidence="2" type="ORF">VTL71DRAFT_14195</name>
</gene>
<dbReference type="Proteomes" id="UP001595075">
    <property type="component" value="Unassembled WGS sequence"/>
</dbReference>
<reference evidence="2 3" key="1">
    <citation type="journal article" date="2024" name="Commun. Biol.">
        <title>Comparative genomic analysis of thermophilic fungi reveals convergent evolutionary adaptations and gene losses.</title>
        <authorList>
            <person name="Steindorff A.S."/>
            <person name="Aguilar-Pontes M.V."/>
            <person name="Robinson A.J."/>
            <person name="Andreopoulos B."/>
            <person name="LaButti K."/>
            <person name="Kuo A."/>
            <person name="Mondo S."/>
            <person name="Riley R."/>
            <person name="Otillar R."/>
            <person name="Haridas S."/>
            <person name="Lipzen A."/>
            <person name="Grimwood J."/>
            <person name="Schmutz J."/>
            <person name="Clum A."/>
            <person name="Reid I.D."/>
            <person name="Moisan M.C."/>
            <person name="Butler G."/>
            <person name="Nguyen T.T.M."/>
            <person name="Dewar K."/>
            <person name="Conant G."/>
            <person name="Drula E."/>
            <person name="Henrissat B."/>
            <person name="Hansel C."/>
            <person name="Singer S."/>
            <person name="Hutchinson M.I."/>
            <person name="de Vries R.P."/>
            <person name="Natvig D.O."/>
            <person name="Powell A.J."/>
            <person name="Tsang A."/>
            <person name="Grigoriev I.V."/>
        </authorList>
    </citation>
    <scope>NUCLEOTIDE SEQUENCE [LARGE SCALE GENOMIC DNA]</scope>
    <source>
        <strain evidence="2 3">CBS 494.80</strain>
    </source>
</reference>
<evidence type="ECO:0000256" key="1">
    <source>
        <dbReference type="SAM" id="MobiDB-lite"/>
    </source>
</evidence>
<dbReference type="EMBL" id="JAZHXI010000007">
    <property type="protein sequence ID" value="KAL2069516.1"/>
    <property type="molecule type" value="Genomic_DNA"/>
</dbReference>
<protein>
    <submittedName>
        <fullName evidence="2">Uncharacterized protein</fullName>
    </submittedName>
</protein>
<sequence length="433" mass="49769">MRSSSINYFIEKARLLANRDFEPNVAEINELDLRMSVPFRTSMETKSAKKELERMQKVYKSDLKRIVAFGVDNGLTEDGLKAPTIEASEPDHTSSGAKRKRSSTEDEDIDTPEAKSQKFDGLGAWEHKHTTSIVSFTEQLNAISRRYNGPEGNILTPAGFKRNTVLQLKYQDAAKEAITKVENTRVEMKEYMHQREDRFSKKIHGIYRSWGFPSKGVDKRLRWKRPLQPKEPEKRQKFGKNNETSLEFIKRYVGNLPILQGALGYYDIRPKMRYLDAVASALESYTKAIQLELKKRTFTQEEIRRCKPQLRNSKKRAAVEKRKSQNREWLAWNDAKKAAVTAKEATDAQREIVRMVKTVHKALPDQMLPKGIGTPMSFPMRMRTRMGKDQLERKFCFTGNLIKSDLVSLERYSKRVGRSPLSNVVAGAAEIGE</sequence>